<evidence type="ECO:0000313" key="1">
    <source>
        <dbReference type="EMBL" id="QBN17454.1"/>
    </source>
</evidence>
<dbReference type="SUPFAM" id="SSF49265">
    <property type="entry name" value="Fibronectin type III"/>
    <property type="match status" value="1"/>
</dbReference>
<dbReference type="Proteomes" id="UP000291124">
    <property type="component" value="Chromosome"/>
</dbReference>
<evidence type="ECO:0000313" key="2">
    <source>
        <dbReference type="Proteomes" id="UP000291124"/>
    </source>
</evidence>
<sequence>MKKQLLSRKRLSELGYSLCLIVLCVNMGWGQQVIGQFPFMDGGLEGQAATTSIPSGSSTNAPNYTSWTISSTSAAATRAIYSSASTARTGQFSAGYAQTATATNLRLQVPASPAGNILGNSTDYIVQYYYKSSVDPTGAAGSTGGSALTGAIYVSGTSGSVTAATSTAFTANTWLKYAEKITTPVTPTASATANNPGNFACSRIAASAGAFTGLVYIDDFVVYQGSIVDITAPDPVTGASVSNSSSTPLVSWTAPVNGVDGGGYVVVRYAANPDTSDDINNNGIYKVGNTTTAGTIVYIGTTSSFTDSGAPAGAYYKIYTVDKAFNYNLTNEVTTTYVASGPVITASPAFSTFSYVSGSGPSTVQNTSVTGSNLSSTITLSSLPSNFELSTDNFTTVATLGSFILPTSGGTLYVRLKAGLTNGVYAETIPLVSDATTLNLSVSGSVSGSYTYNGSGSLTDAGNWSPTPNITGANATFLIQSNATTDSAWTLGAGSKIILGNASVAGATLTIAPTFPIIGTIDVAAASSGVNSLVLQSATYPTFGTLDASSEVHLQIQPIASVSSAISFGKVFIDGGSLAPITIGGTAPTFSGALTVNNKLTIAAGSILNINSTVYNAFYFTGSAICDIQGTVKQSRAINLVSFGAALSTATGAPGLQFANAENAGVNFILGSASTVEFSRGNSGTAQIITPRTDYANLTISDGTAGANAKTVSGTINVSGTLTSNQISASSAISGSPFVLANGASIVRTAGSFGNGITFGSTVNLTYNGAGVQTPGAEMPADGSVLNNLTIAGTASLSLNADKTINNDLTILGSGSLAQTAGNLTVKNNLINSSTLGAAAVVLNNNANLIQGAATTVNANSGAITVKRNSSLLSRLDYTLWSSPVSGQNLLAFSPATTTTRFYNYNTSFGTNGAFSVIDPTTNSFTSGSGYLIRMPNTAVDAPATETFNGQFSGVPNNGDVPVTLIDGLVTGLRYNLLGNPYPSPIKMQNFVFDNTANIESTLYFWRKTNGVGTAYCTWQAGATVNDPGTFVTNNNTQSVNPLDVIQTGQGFFVEAKSGASAMTFKNSQRVANTAGQFFKTKQVIAADKVWLNATNAAGDFSQMAVTYNDNAFIGVDRYDGKYINDSAFALTSKINNGEYTIQGRPTFIASDVVALSFKTATAGDYTIAIDHAEGVFATGQEVYLVDSQTATETNLKEGAYTFTAAAGVDNARFTLKFQKTLKVDAAAWNDANVMLYKNKGILYVNSTSKAINSVRVYDVQGRLIVERNNVKANTTNISNLKEKNQVLIVKVIGEDNSEITKKVLN</sequence>
<dbReference type="OrthoDB" id="1652165at2"/>
<protein>
    <submittedName>
        <fullName evidence="1">T9SS type A sorting domain-containing protein</fullName>
    </submittedName>
</protein>
<name>A0A4P6Y9T5_9FLAO</name>
<dbReference type="KEGG" id="fnk:E1750_01115"/>
<organism evidence="1 2">
    <name type="scientific">Flavobacterium nackdongense</name>
    <dbReference type="NCBI Taxonomy" id="2547394"/>
    <lineage>
        <taxon>Bacteria</taxon>
        <taxon>Pseudomonadati</taxon>
        <taxon>Bacteroidota</taxon>
        <taxon>Flavobacteriia</taxon>
        <taxon>Flavobacteriales</taxon>
        <taxon>Flavobacteriaceae</taxon>
        <taxon>Flavobacterium</taxon>
    </lineage>
</organism>
<dbReference type="EMBL" id="CP037933">
    <property type="protein sequence ID" value="QBN17454.1"/>
    <property type="molecule type" value="Genomic_DNA"/>
</dbReference>
<reference evidence="2" key="1">
    <citation type="submission" date="2019-03" db="EMBL/GenBank/DDBJ databases">
        <title>Flavobacterium sp.</title>
        <authorList>
            <person name="Kim H."/>
        </authorList>
    </citation>
    <scope>NUCLEOTIDE SEQUENCE [LARGE SCALE GENOMIC DNA]</scope>
    <source>
        <strain evidence="2">GS13</strain>
    </source>
</reference>
<dbReference type="NCBIfam" id="NF033708">
    <property type="entry name" value="T9SS_Cterm_ChiA"/>
    <property type="match status" value="1"/>
</dbReference>
<keyword evidence="2" id="KW-1185">Reference proteome</keyword>
<dbReference type="InterPro" id="IPR036116">
    <property type="entry name" value="FN3_sf"/>
</dbReference>
<gene>
    <name evidence="1" type="ORF">E1750_01115</name>
</gene>
<dbReference type="RefSeq" id="WP_133274985.1">
    <property type="nucleotide sequence ID" value="NZ_CP037933.1"/>
</dbReference>
<accession>A0A4P6Y9T5</accession>
<proteinExistence type="predicted"/>